<protein>
    <submittedName>
        <fullName evidence="3">Uncharacterized protein</fullName>
    </submittedName>
</protein>
<feature type="compositionally biased region" description="Low complexity" evidence="1">
    <location>
        <begin position="262"/>
        <end position="271"/>
    </location>
</feature>
<sequence>MSTPDFDMAPPAATATAPPPAAAVPPQASGAAATTDPGGQRTQRRRSTSQKDSNLAGVLIPGGVITGLISVCWLAHVFGLPIVIFAILAAAATATTAAVIRAGRRAAQVASRRNRAGNGTGGGGPGRGTGAGRRGGAGTGAGRSGGGLSGNRSGGSGPRRSGAGSRGTTGPGGGPSRKPVGLGPNRASSNRSGGLNTSPRSNKGGLGGNRSTAGPKPMKGSLFGGGGPGSKGLGSKGPGGKGPGTPGSGNLNRKGAGGGKGSAVPGKSGKGMLEGLSDGSRALGKDAKALAGKIKDLGGKKAPKGTTGAGKGAPTGKGTGAGGKKAPGKGPGKGAPGKPGKVSPAGKGKGKGAAKGPKGSGKKKHKVGKAKAPRHAGYTWKRNPIRKTKSAAGKVYRKVSSPRFRHRMNKVATPFRAVFRGTRRHGGKLLANAMRWGGRAVLSLNSFLGTVRFSTMGPNWLRPLSRVLYWATSPLAKLVNVSRTWSWLNAWVYKTATASPLPAPAAAKKAGPVPTAGGGTAAPVPTSGGHAPVPSPATAAGTAGGTPVDNAPVHHAYPLIYAADAIRMAAAAFAAAPADSMKGYEAVIENLGHLEFAMCHLMHDIAQVTEDDFKVNPEIPNQYRTIGIHFLALGAFVDSAHKVYREIHAEQLDNIENPTWQGRKWDLSENWAHVMPQFAWTDPTVHVMPLLLASGAIRDAGIHIRLHPSGTMFGYEMTIEHLAPLAEALYELMETVATVTESEFRVHEAVTAMHRDAGQRFRDLGGAITAVHFLYRLLHQEQLHNLENPSYQAAKWDQSRNTA</sequence>
<accession>A0A9X1PSW2</accession>
<dbReference type="AlphaFoldDB" id="A0A9X1PSW2"/>
<feature type="compositionally biased region" description="Gly residues" evidence="1">
    <location>
        <begin position="118"/>
        <end position="157"/>
    </location>
</feature>
<organism evidence="3 4">
    <name type="scientific">Streptomyces muensis</name>
    <dbReference type="NCBI Taxonomy" id="1077944"/>
    <lineage>
        <taxon>Bacteria</taxon>
        <taxon>Bacillati</taxon>
        <taxon>Actinomycetota</taxon>
        <taxon>Actinomycetes</taxon>
        <taxon>Kitasatosporales</taxon>
        <taxon>Streptomycetaceae</taxon>
        <taxon>Streptomyces</taxon>
    </lineage>
</organism>
<gene>
    <name evidence="3" type="ORF">L0P92_02840</name>
</gene>
<evidence type="ECO:0000256" key="1">
    <source>
        <dbReference type="SAM" id="MobiDB-lite"/>
    </source>
</evidence>
<keyword evidence="2" id="KW-0812">Transmembrane</keyword>
<feature type="compositionally biased region" description="Low complexity" evidence="1">
    <location>
        <begin position="504"/>
        <end position="529"/>
    </location>
</feature>
<feature type="compositionally biased region" description="Gly residues" evidence="1">
    <location>
        <begin position="222"/>
        <end position="247"/>
    </location>
</feature>
<proteinExistence type="predicted"/>
<feature type="region of interest" description="Disordered" evidence="1">
    <location>
        <begin position="504"/>
        <end position="545"/>
    </location>
</feature>
<keyword evidence="2" id="KW-0472">Membrane</keyword>
<reference evidence="3" key="1">
    <citation type="submission" date="2022-01" db="EMBL/GenBank/DDBJ databases">
        <title>Draft Genome Sequences of Seven Type Strains of the Genus Streptomyces.</title>
        <authorList>
            <person name="Aziz S."/>
            <person name="Coretto E."/>
            <person name="Chronakova A."/>
            <person name="Sproer C."/>
            <person name="Huber K."/>
            <person name="Nouioui I."/>
            <person name="Gross H."/>
        </authorList>
    </citation>
    <scope>NUCLEOTIDE SEQUENCE</scope>
    <source>
        <strain evidence="3">DSM 103493</strain>
    </source>
</reference>
<evidence type="ECO:0000313" key="3">
    <source>
        <dbReference type="EMBL" id="MCF1592508.1"/>
    </source>
</evidence>
<dbReference type="EMBL" id="JAKEIP010000005">
    <property type="protein sequence ID" value="MCF1592508.1"/>
    <property type="molecule type" value="Genomic_DNA"/>
</dbReference>
<feature type="compositionally biased region" description="Low complexity" evidence="1">
    <location>
        <begin position="24"/>
        <end position="34"/>
    </location>
</feature>
<feature type="compositionally biased region" description="Basic residues" evidence="1">
    <location>
        <begin position="360"/>
        <end position="374"/>
    </location>
</feature>
<name>A0A9X1PSW2_STRM4</name>
<feature type="compositionally biased region" description="Gly residues" evidence="1">
    <location>
        <begin position="307"/>
        <end position="337"/>
    </location>
</feature>
<feature type="compositionally biased region" description="Polar residues" evidence="1">
    <location>
        <begin position="186"/>
        <end position="201"/>
    </location>
</feature>
<comment type="caution">
    <text evidence="3">The sequence shown here is derived from an EMBL/GenBank/DDBJ whole genome shotgun (WGS) entry which is preliminary data.</text>
</comment>
<keyword evidence="4" id="KW-1185">Reference proteome</keyword>
<feature type="transmembrane region" description="Helical" evidence="2">
    <location>
        <begin position="54"/>
        <end position="76"/>
    </location>
</feature>
<feature type="compositionally biased region" description="Gly residues" evidence="1">
    <location>
        <begin position="164"/>
        <end position="175"/>
    </location>
</feature>
<feature type="transmembrane region" description="Helical" evidence="2">
    <location>
        <begin position="82"/>
        <end position="103"/>
    </location>
</feature>
<feature type="region of interest" description="Disordered" evidence="1">
    <location>
        <begin position="108"/>
        <end position="280"/>
    </location>
</feature>
<dbReference type="RefSeq" id="WP_234760809.1">
    <property type="nucleotide sequence ID" value="NZ_JAKEIP010000005.1"/>
</dbReference>
<evidence type="ECO:0000256" key="2">
    <source>
        <dbReference type="SAM" id="Phobius"/>
    </source>
</evidence>
<feature type="region of interest" description="Disordered" evidence="1">
    <location>
        <begin position="292"/>
        <end position="375"/>
    </location>
</feature>
<keyword evidence="2" id="KW-1133">Transmembrane helix</keyword>
<dbReference type="Proteomes" id="UP001139384">
    <property type="component" value="Unassembled WGS sequence"/>
</dbReference>
<feature type="region of interest" description="Disordered" evidence="1">
    <location>
        <begin position="1"/>
        <end position="52"/>
    </location>
</feature>
<evidence type="ECO:0000313" key="4">
    <source>
        <dbReference type="Proteomes" id="UP001139384"/>
    </source>
</evidence>